<reference evidence="1" key="1">
    <citation type="submission" date="2022-04" db="EMBL/GenBank/DDBJ databases">
        <title>Jade perch genome.</title>
        <authorList>
            <person name="Chao B."/>
        </authorList>
    </citation>
    <scope>NUCLEOTIDE SEQUENCE</scope>
    <source>
        <strain evidence="1">CB-2022</strain>
    </source>
</reference>
<dbReference type="EMBL" id="CM041553">
    <property type="protein sequence ID" value="KAI3353271.1"/>
    <property type="molecule type" value="Genomic_DNA"/>
</dbReference>
<keyword evidence="2" id="KW-1185">Reference proteome</keyword>
<comment type="caution">
    <text evidence="1">The sequence shown here is derived from an EMBL/GenBank/DDBJ whole genome shotgun (WGS) entry which is preliminary data.</text>
</comment>
<organism evidence="1 2">
    <name type="scientific">Scortum barcoo</name>
    <name type="common">barcoo grunter</name>
    <dbReference type="NCBI Taxonomy" id="214431"/>
    <lineage>
        <taxon>Eukaryota</taxon>
        <taxon>Metazoa</taxon>
        <taxon>Chordata</taxon>
        <taxon>Craniata</taxon>
        <taxon>Vertebrata</taxon>
        <taxon>Euteleostomi</taxon>
        <taxon>Actinopterygii</taxon>
        <taxon>Neopterygii</taxon>
        <taxon>Teleostei</taxon>
        <taxon>Neoteleostei</taxon>
        <taxon>Acanthomorphata</taxon>
        <taxon>Eupercaria</taxon>
        <taxon>Centrarchiformes</taxon>
        <taxon>Terapontoidei</taxon>
        <taxon>Terapontidae</taxon>
        <taxon>Scortum</taxon>
    </lineage>
</organism>
<accession>A0ACB8VCT3</accession>
<name>A0ACB8VCT3_9TELE</name>
<protein>
    <submittedName>
        <fullName evidence="1">Uncharacterized protein</fullName>
    </submittedName>
</protein>
<evidence type="ECO:0000313" key="1">
    <source>
        <dbReference type="EMBL" id="KAI3353271.1"/>
    </source>
</evidence>
<dbReference type="Proteomes" id="UP000831701">
    <property type="component" value="Chromosome 23"/>
</dbReference>
<evidence type="ECO:0000313" key="2">
    <source>
        <dbReference type="Proteomes" id="UP000831701"/>
    </source>
</evidence>
<sequence>MFVPTAAKVVVKRDLASILLRRRRAPAGGDLTPLQLESLREVCELSITCDEMADTQGIVNAYVAHYGPVPF</sequence>
<gene>
    <name evidence="1" type="ORF">L3Q82_019808</name>
</gene>
<proteinExistence type="predicted"/>